<dbReference type="Pfam" id="PF00072">
    <property type="entry name" value="Response_reg"/>
    <property type="match status" value="1"/>
</dbReference>
<protein>
    <submittedName>
        <fullName evidence="6">DNA-binding response regulator</fullName>
    </submittedName>
</protein>
<dbReference type="Proteomes" id="UP001156870">
    <property type="component" value="Unassembled WGS sequence"/>
</dbReference>
<dbReference type="GO" id="GO:0000976">
    <property type="term" value="F:transcription cis-regulatory region binding"/>
    <property type="evidence" value="ECO:0007669"/>
    <property type="project" value="TreeGrafter"/>
</dbReference>
<evidence type="ECO:0000256" key="2">
    <source>
        <dbReference type="ARBA" id="ARBA00023125"/>
    </source>
</evidence>
<evidence type="ECO:0000313" key="7">
    <source>
        <dbReference type="Proteomes" id="UP001156870"/>
    </source>
</evidence>
<dbReference type="SUPFAM" id="SSF52172">
    <property type="entry name" value="CheY-like"/>
    <property type="match status" value="1"/>
</dbReference>
<dbReference type="SMART" id="SM00850">
    <property type="entry name" value="LytTR"/>
    <property type="match status" value="1"/>
</dbReference>
<feature type="domain" description="Response regulatory" evidence="4">
    <location>
        <begin position="2"/>
        <end position="116"/>
    </location>
</feature>
<proteinExistence type="predicted"/>
<feature type="domain" description="HTH LytTR-type" evidence="5">
    <location>
        <begin position="141"/>
        <end position="245"/>
    </location>
</feature>
<reference evidence="6 7" key="1">
    <citation type="journal article" date="2014" name="Int. J. Syst. Evol. Microbiol.">
        <title>Complete genome sequence of Corynebacterium casei LMG S-19264T (=DSM 44701T), isolated from a smear-ripened cheese.</title>
        <authorList>
            <consortium name="US DOE Joint Genome Institute (JGI-PGF)"/>
            <person name="Walter F."/>
            <person name="Albersmeier A."/>
            <person name="Kalinowski J."/>
            <person name="Ruckert C."/>
        </authorList>
    </citation>
    <scope>NUCLEOTIDE SEQUENCE [LARGE SCALE GENOMIC DNA]</scope>
    <source>
        <strain evidence="6 7">NBRC 110095</strain>
    </source>
</reference>
<dbReference type="InterPro" id="IPR001789">
    <property type="entry name" value="Sig_transdc_resp-reg_receiver"/>
</dbReference>
<gene>
    <name evidence="6" type="primary">algR</name>
    <name evidence="6" type="ORF">GCM10007877_27930</name>
</gene>
<dbReference type="Pfam" id="PF04397">
    <property type="entry name" value="LytTR"/>
    <property type="match status" value="1"/>
</dbReference>
<dbReference type="SMART" id="SM00448">
    <property type="entry name" value="REC"/>
    <property type="match status" value="1"/>
</dbReference>
<dbReference type="Gene3D" id="2.40.50.1020">
    <property type="entry name" value="LytTr DNA-binding domain"/>
    <property type="match status" value="1"/>
</dbReference>
<dbReference type="InterPro" id="IPR011006">
    <property type="entry name" value="CheY-like_superfamily"/>
</dbReference>
<name>A0AA37T584_9GAMM</name>
<dbReference type="Gene3D" id="3.40.50.2300">
    <property type="match status" value="1"/>
</dbReference>
<dbReference type="GO" id="GO:0000156">
    <property type="term" value="F:phosphorelay response regulator activity"/>
    <property type="evidence" value="ECO:0007669"/>
    <property type="project" value="TreeGrafter"/>
</dbReference>
<sequence length="246" mass="27545">MDIIVVDDEPLARARLIKLIAEIEGCRVLDEAGNCENAVAAVERHDPDLVLLDVRMPGSNGLNAAEAINQLDDPPAIIFCTAYDEYAINAFDLGAVGYLLKPVRIEKLKEVLEKAKKVNRVQRAAAKESKTPLENAKRTHISAKTRRGVKLIDINHVQFFQADQKYVTCHYDGGTLLIDDTLKELEQEFSSLFVRTHRNALVFIGAIEAMEKSQEGTYYLRLKATEETPAVSRRHVSKVKELLMSL</sequence>
<evidence type="ECO:0000259" key="4">
    <source>
        <dbReference type="PROSITE" id="PS50110"/>
    </source>
</evidence>
<keyword evidence="3" id="KW-0597">Phosphoprotein</keyword>
<dbReference type="GO" id="GO:0005829">
    <property type="term" value="C:cytosol"/>
    <property type="evidence" value="ECO:0007669"/>
    <property type="project" value="TreeGrafter"/>
</dbReference>
<dbReference type="AlphaFoldDB" id="A0AA37T584"/>
<dbReference type="PROSITE" id="PS50930">
    <property type="entry name" value="HTH_LYTTR"/>
    <property type="match status" value="1"/>
</dbReference>
<feature type="modified residue" description="4-aspartylphosphate" evidence="3">
    <location>
        <position position="53"/>
    </location>
</feature>
<evidence type="ECO:0000259" key="5">
    <source>
        <dbReference type="PROSITE" id="PS50930"/>
    </source>
</evidence>
<evidence type="ECO:0000313" key="6">
    <source>
        <dbReference type="EMBL" id="GLS27074.1"/>
    </source>
</evidence>
<organism evidence="6 7">
    <name type="scientific">Marinibactrum halimedae</name>
    <dbReference type="NCBI Taxonomy" id="1444977"/>
    <lineage>
        <taxon>Bacteria</taxon>
        <taxon>Pseudomonadati</taxon>
        <taxon>Pseudomonadota</taxon>
        <taxon>Gammaproteobacteria</taxon>
        <taxon>Cellvibrionales</taxon>
        <taxon>Cellvibrionaceae</taxon>
        <taxon>Marinibactrum</taxon>
    </lineage>
</organism>
<dbReference type="GO" id="GO:0032993">
    <property type="term" value="C:protein-DNA complex"/>
    <property type="evidence" value="ECO:0007669"/>
    <property type="project" value="TreeGrafter"/>
</dbReference>
<keyword evidence="2 6" id="KW-0238">DNA-binding</keyword>
<keyword evidence="1" id="KW-0902">Two-component regulatory system</keyword>
<dbReference type="PROSITE" id="PS50110">
    <property type="entry name" value="RESPONSE_REGULATORY"/>
    <property type="match status" value="1"/>
</dbReference>
<keyword evidence="7" id="KW-1185">Reference proteome</keyword>
<dbReference type="PANTHER" id="PTHR48111:SF3">
    <property type="entry name" value="TRANSCRIPTIONAL REGULATORY PROTEIN BTSR"/>
    <property type="match status" value="1"/>
</dbReference>
<comment type="caution">
    <text evidence="6">The sequence shown here is derived from an EMBL/GenBank/DDBJ whole genome shotgun (WGS) entry which is preliminary data.</text>
</comment>
<dbReference type="PANTHER" id="PTHR48111">
    <property type="entry name" value="REGULATOR OF RPOS"/>
    <property type="match status" value="1"/>
</dbReference>
<dbReference type="RefSeq" id="WP_232592890.1">
    <property type="nucleotide sequence ID" value="NZ_BSPD01000065.1"/>
</dbReference>
<dbReference type="GO" id="GO:0006355">
    <property type="term" value="P:regulation of DNA-templated transcription"/>
    <property type="evidence" value="ECO:0007669"/>
    <property type="project" value="TreeGrafter"/>
</dbReference>
<dbReference type="EMBL" id="BSPD01000065">
    <property type="protein sequence ID" value="GLS27074.1"/>
    <property type="molecule type" value="Genomic_DNA"/>
</dbReference>
<dbReference type="InterPro" id="IPR039420">
    <property type="entry name" value="WalR-like"/>
</dbReference>
<evidence type="ECO:0000256" key="3">
    <source>
        <dbReference type="PROSITE-ProRule" id="PRU00169"/>
    </source>
</evidence>
<evidence type="ECO:0000256" key="1">
    <source>
        <dbReference type="ARBA" id="ARBA00023012"/>
    </source>
</evidence>
<accession>A0AA37T584</accession>
<dbReference type="InterPro" id="IPR007492">
    <property type="entry name" value="LytTR_DNA-bd_dom"/>
</dbReference>